<protein>
    <submittedName>
        <fullName evidence="6">LysR family transcriptional regulator</fullName>
    </submittedName>
</protein>
<evidence type="ECO:0000313" key="6">
    <source>
        <dbReference type="EMBL" id="MDX2962841.1"/>
    </source>
</evidence>
<comment type="similarity">
    <text evidence="1">Belongs to the LysR transcriptional regulatory family.</text>
</comment>
<dbReference type="InterPro" id="IPR036390">
    <property type="entry name" value="WH_DNA-bd_sf"/>
</dbReference>
<proteinExistence type="inferred from homology"/>
<dbReference type="GO" id="GO:0003700">
    <property type="term" value="F:DNA-binding transcription factor activity"/>
    <property type="evidence" value="ECO:0007669"/>
    <property type="project" value="InterPro"/>
</dbReference>
<dbReference type="PANTHER" id="PTHR30118">
    <property type="entry name" value="HTH-TYPE TRANSCRIPTIONAL REGULATOR LEUO-RELATED"/>
    <property type="match status" value="1"/>
</dbReference>
<dbReference type="Proteomes" id="UP001272987">
    <property type="component" value="Unassembled WGS sequence"/>
</dbReference>
<dbReference type="InterPro" id="IPR037402">
    <property type="entry name" value="YidZ_PBP2"/>
</dbReference>
<organism evidence="6 9">
    <name type="scientific">Streptomyces acidiscabies</name>
    <dbReference type="NCBI Taxonomy" id="42234"/>
    <lineage>
        <taxon>Bacteria</taxon>
        <taxon>Bacillati</taxon>
        <taxon>Actinomycetota</taxon>
        <taxon>Actinomycetes</taxon>
        <taxon>Kitasatosporales</taxon>
        <taxon>Streptomycetaceae</taxon>
        <taxon>Streptomyces</taxon>
    </lineage>
</organism>
<accession>A0AAP6EHW7</accession>
<dbReference type="PROSITE" id="PS50931">
    <property type="entry name" value="HTH_LYSR"/>
    <property type="match status" value="1"/>
</dbReference>
<gene>
    <name evidence="6" type="ORF">PV399_24440</name>
    <name evidence="7" type="ORF">PV666_26175</name>
</gene>
<dbReference type="Pfam" id="PF00126">
    <property type="entry name" value="HTH_1"/>
    <property type="match status" value="1"/>
</dbReference>
<evidence type="ECO:0000256" key="2">
    <source>
        <dbReference type="ARBA" id="ARBA00023015"/>
    </source>
</evidence>
<evidence type="ECO:0000313" key="8">
    <source>
        <dbReference type="Proteomes" id="UP001272987"/>
    </source>
</evidence>
<keyword evidence="2" id="KW-0805">Transcription regulation</keyword>
<dbReference type="Gene3D" id="3.40.190.10">
    <property type="entry name" value="Periplasmic binding protein-like II"/>
    <property type="match status" value="2"/>
</dbReference>
<dbReference type="PANTHER" id="PTHR30118:SF15">
    <property type="entry name" value="TRANSCRIPTIONAL REGULATORY PROTEIN"/>
    <property type="match status" value="1"/>
</dbReference>
<comment type="caution">
    <text evidence="6">The sequence shown here is derived from an EMBL/GenBank/DDBJ whole genome shotgun (WGS) entry which is preliminary data.</text>
</comment>
<dbReference type="EMBL" id="JARAWP010000016">
    <property type="protein sequence ID" value="MDX3021352.1"/>
    <property type="molecule type" value="Genomic_DNA"/>
</dbReference>
<dbReference type="EMBL" id="JARAWC010000018">
    <property type="protein sequence ID" value="MDX2962841.1"/>
    <property type="molecule type" value="Genomic_DNA"/>
</dbReference>
<keyword evidence="3" id="KW-0238">DNA-binding</keyword>
<keyword evidence="8" id="KW-1185">Reference proteome</keyword>
<dbReference type="RefSeq" id="WP_010356186.1">
    <property type="nucleotide sequence ID" value="NZ_BCMK01000027.1"/>
</dbReference>
<dbReference type="PRINTS" id="PR00039">
    <property type="entry name" value="HTHLYSR"/>
</dbReference>
<name>A0AAP6EHW7_9ACTN</name>
<evidence type="ECO:0000256" key="4">
    <source>
        <dbReference type="ARBA" id="ARBA00023163"/>
    </source>
</evidence>
<dbReference type="InterPro" id="IPR000847">
    <property type="entry name" value="LysR_HTH_N"/>
</dbReference>
<dbReference type="Pfam" id="PF03466">
    <property type="entry name" value="LysR_substrate"/>
    <property type="match status" value="1"/>
</dbReference>
<dbReference type="GeneID" id="69808685"/>
<dbReference type="InterPro" id="IPR050389">
    <property type="entry name" value="LysR-type_TF"/>
</dbReference>
<evidence type="ECO:0000313" key="7">
    <source>
        <dbReference type="EMBL" id="MDX3021352.1"/>
    </source>
</evidence>
<dbReference type="InterPro" id="IPR036388">
    <property type="entry name" value="WH-like_DNA-bd_sf"/>
</dbReference>
<evidence type="ECO:0000259" key="5">
    <source>
        <dbReference type="PROSITE" id="PS50931"/>
    </source>
</evidence>
<evidence type="ECO:0000256" key="3">
    <source>
        <dbReference type="ARBA" id="ARBA00023125"/>
    </source>
</evidence>
<dbReference type="CDD" id="cd08417">
    <property type="entry name" value="PBP2_Nitroaromatics_like"/>
    <property type="match status" value="1"/>
</dbReference>
<dbReference type="SUPFAM" id="SSF53850">
    <property type="entry name" value="Periplasmic binding protein-like II"/>
    <property type="match status" value="1"/>
</dbReference>
<reference evidence="6 8" key="1">
    <citation type="journal article" date="2023" name="Microb. Genom.">
        <title>Mesoterricola silvestris gen. nov., sp. nov., Mesoterricola sediminis sp. nov., Geothrix oryzae sp. nov., Geothrix edaphica sp. nov., Geothrix rubra sp. nov., and Geothrix limicola sp. nov., six novel members of Acidobacteriota isolated from soils.</title>
        <authorList>
            <person name="Weisberg A.J."/>
            <person name="Pearce E."/>
            <person name="Kramer C.G."/>
            <person name="Chang J.H."/>
            <person name="Clarke C.R."/>
        </authorList>
    </citation>
    <scope>NUCLEOTIDE SEQUENCE</scope>
    <source>
        <strain evidence="7 8">NB05-1H</strain>
        <strain evidence="6">NRRL_B-16521</strain>
    </source>
</reference>
<sequence length="302" mass="33223">MALDLNLLVPLDALLRERSVTKAAARLGLSQPTVSASLARLRRHFGDELLTRVGNTYELTPLAEQLTEQVMTALSSADRVFRPRSGFDPAHTRREFTLVGADVHVATLGRELAALVSERAPGVRLRFQANTPDLINHVAHRLGEVDGVILPQGLLADASAIELYEDEWACVASAHSVAAGPPTVEELSARPWVVPFHFPWLNFSLVHRLRVHGIEPRVEIAVENFLPVSHLIAGTDRLAVLPGRAIALFPPGHGLTTVDLPFGPGRLVESLWWHSRHERDPAHIWLRRTVAEAGARVSRLGR</sequence>
<dbReference type="AlphaFoldDB" id="A0AAP6EHW7"/>
<evidence type="ECO:0000313" key="9">
    <source>
        <dbReference type="Proteomes" id="UP001282288"/>
    </source>
</evidence>
<dbReference type="InterPro" id="IPR005119">
    <property type="entry name" value="LysR_subst-bd"/>
</dbReference>
<feature type="domain" description="HTH lysR-type" evidence="5">
    <location>
        <begin position="3"/>
        <end position="60"/>
    </location>
</feature>
<dbReference type="GO" id="GO:0003677">
    <property type="term" value="F:DNA binding"/>
    <property type="evidence" value="ECO:0007669"/>
    <property type="project" value="UniProtKB-KW"/>
</dbReference>
<dbReference type="Gene3D" id="1.10.10.10">
    <property type="entry name" value="Winged helix-like DNA-binding domain superfamily/Winged helix DNA-binding domain"/>
    <property type="match status" value="1"/>
</dbReference>
<evidence type="ECO:0000256" key="1">
    <source>
        <dbReference type="ARBA" id="ARBA00009437"/>
    </source>
</evidence>
<dbReference type="SUPFAM" id="SSF46785">
    <property type="entry name" value="Winged helix' DNA-binding domain"/>
    <property type="match status" value="1"/>
</dbReference>
<keyword evidence="4" id="KW-0804">Transcription</keyword>
<dbReference type="Proteomes" id="UP001282288">
    <property type="component" value="Unassembled WGS sequence"/>
</dbReference>